<evidence type="ECO:0000313" key="1">
    <source>
        <dbReference type="EMBL" id="CAG5086060.1"/>
    </source>
</evidence>
<proteinExistence type="predicted"/>
<evidence type="ECO:0000313" key="2">
    <source>
        <dbReference type="Proteomes" id="UP000681526"/>
    </source>
</evidence>
<sequence length="98" mass="10998">MIQQELIAADCIVVQKPGAIVSDMNGEKVMLSVENGKYYNLGKQGGRIWELIASPIAIPDLVSALTAEYDIDRETCERDVLKFLASLQREKMIEVTRR</sequence>
<dbReference type="Proteomes" id="UP000681526">
    <property type="component" value="Unassembled WGS sequence"/>
</dbReference>
<dbReference type="NCBIfam" id="NF033536">
    <property type="entry name" value="lasso_PqqD_Bac"/>
    <property type="match status" value="1"/>
</dbReference>
<reference evidence="1 2" key="1">
    <citation type="submission" date="2021-04" db="EMBL/GenBank/DDBJ databases">
        <authorList>
            <person name="Rakotoarivonina H."/>
        </authorList>
    </citation>
    <scope>NUCLEOTIDE SEQUENCE [LARGE SCALE GENOMIC DNA]</scope>
    <source>
        <strain evidence="1 2">XE</strain>
    </source>
</reference>
<protein>
    <submittedName>
        <fullName evidence="1">Coenzyme PQQ synthesis protein D (PqqD)</fullName>
    </submittedName>
</protein>
<gene>
    <name evidence="1" type="primary">txxe 917</name>
    <name evidence="1" type="ORF">TXXE_09450</name>
</gene>
<name>A0ABM8V409_THEXY</name>
<comment type="caution">
    <text evidence="1">The sequence shown here is derived from an EMBL/GenBank/DDBJ whole genome shotgun (WGS) entry which is preliminary data.</text>
</comment>
<dbReference type="Gene3D" id="1.10.10.1150">
    <property type="entry name" value="Coenzyme PQQ synthesis protein D (PqqD)"/>
    <property type="match status" value="1"/>
</dbReference>
<dbReference type="Pfam" id="PF05402">
    <property type="entry name" value="PqqD"/>
    <property type="match status" value="1"/>
</dbReference>
<organism evidence="1 2">
    <name type="scientific">Thermobacillus xylanilyticus</name>
    <dbReference type="NCBI Taxonomy" id="76633"/>
    <lineage>
        <taxon>Bacteria</taxon>
        <taxon>Bacillati</taxon>
        <taxon>Bacillota</taxon>
        <taxon>Bacilli</taxon>
        <taxon>Bacillales</taxon>
        <taxon>Paenibacillaceae</taxon>
        <taxon>Thermobacillus</taxon>
    </lineage>
</organism>
<dbReference type="InterPro" id="IPR041881">
    <property type="entry name" value="PqqD_sf"/>
</dbReference>
<keyword evidence="2" id="KW-1185">Reference proteome</keyword>
<accession>A0ABM8V409</accession>
<dbReference type="InterPro" id="IPR008792">
    <property type="entry name" value="PQQD"/>
</dbReference>
<dbReference type="EMBL" id="CAJRAY010000043">
    <property type="protein sequence ID" value="CAG5086060.1"/>
    <property type="molecule type" value="Genomic_DNA"/>
</dbReference>
<dbReference type="RefSeq" id="WP_015255974.1">
    <property type="nucleotide sequence ID" value="NZ_CAJRAY010000043.1"/>
</dbReference>